<evidence type="ECO:0000313" key="2">
    <source>
        <dbReference type="Proteomes" id="UP001162131"/>
    </source>
</evidence>
<evidence type="ECO:0000313" key="1">
    <source>
        <dbReference type="EMBL" id="CAG9320331.1"/>
    </source>
</evidence>
<protein>
    <submittedName>
        <fullName evidence="1">Uncharacterized protein</fullName>
    </submittedName>
</protein>
<name>A0AAU9J288_9CILI</name>
<keyword evidence="2" id="KW-1185">Reference proteome</keyword>
<dbReference type="EMBL" id="CAJZBQ010000025">
    <property type="protein sequence ID" value="CAG9320331.1"/>
    <property type="molecule type" value="Genomic_DNA"/>
</dbReference>
<proteinExistence type="predicted"/>
<organism evidence="1 2">
    <name type="scientific">Blepharisma stoltei</name>
    <dbReference type="NCBI Taxonomy" id="1481888"/>
    <lineage>
        <taxon>Eukaryota</taxon>
        <taxon>Sar</taxon>
        <taxon>Alveolata</taxon>
        <taxon>Ciliophora</taxon>
        <taxon>Postciliodesmatophora</taxon>
        <taxon>Heterotrichea</taxon>
        <taxon>Heterotrichida</taxon>
        <taxon>Blepharismidae</taxon>
        <taxon>Blepharisma</taxon>
    </lineage>
</organism>
<dbReference type="AlphaFoldDB" id="A0AAU9J288"/>
<comment type="caution">
    <text evidence="1">The sequence shown here is derived from an EMBL/GenBank/DDBJ whole genome shotgun (WGS) entry which is preliminary data.</text>
</comment>
<reference evidence="1" key="1">
    <citation type="submission" date="2021-09" db="EMBL/GenBank/DDBJ databases">
        <authorList>
            <consortium name="AG Swart"/>
            <person name="Singh M."/>
            <person name="Singh A."/>
            <person name="Seah K."/>
            <person name="Emmerich C."/>
        </authorList>
    </citation>
    <scope>NUCLEOTIDE SEQUENCE</scope>
    <source>
        <strain evidence="1">ATCC30299</strain>
    </source>
</reference>
<accession>A0AAU9J288</accession>
<gene>
    <name evidence="1" type="ORF">BSTOLATCC_MIC26248</name>
</gene>
<sequence>MKCIVIPRVTFSSQNNSPARIKSADPTHRSCLAKQSFISRIRKKATIGIQCNSTEEFSEPKIPNASFTARQKSKHRCSSSLLIEHHERYEFAPSKKRSIEKPKIFSITPQPATPEMTPKKLSGISKIQSTYDIIKGVKPNLLLYKVRSVTNIRKNKICFKSPGHYDSKKVLKITSTEIKNKNFLEKIKSANDQSMIIQKVDNLYRSKVLRNPNLIGINAKNHIL</sequence>
<dbReference type="Proteomes" id="UP001162131">
    <property type="component" value="Unassembled WGS sequence"/>
</dbReference>